<keyword evidence="3" id="KW-0520">NAD</keyword>
<evidence type="ECO:0000259" key="4">
    <source>
        <dbReference type="Pfam" id="PF00171"/>
    </source>
</evidence>
<accession>A0A9X8E7N0</accession>
<gene>
    <name evidence="5" type="ORF">DYB28_003512</name>
</gene>
<dbReference type="Gene3D" id="3.40.605.10">
    <property type="entry name" value="Aldehyde Dehydrogenase, Chain A, domain 1"/>
    <property type="match status" value="1"/>
</dbReference>
<organism evidence="5 6">
    <name type="scientific">Aphanomyces astaci</name>
    <name type="common">Crayfish plague agent</name>
    <dbReference type="NCBI Taxonomy" id="112090"/>
    <lineage>
        <taxon>Eukaryota</taxon>
        <taxon>Sar</taxon>
        <taxon>Stramenopiles</taxon>
        <taxon>Oomycota</taxon>
        <taxon>Saprolegniomycetes</taxon>
        <taxon>Saprolegniales</taxon>
        <taxon>Verrucalvaceae</taxon>
        <taxon>Aphanomyces</taxon>
    </lineage>
</organism>
<dbReference type="InterPro" id="IPR016161">
    <property type="entry name" value="Ald_DH/histidinol_DH"/>
</dbReference>
<evidence type="ECO:0000256" key="3">
    <source>
        <dbReference type="ARBA" id="ARBA00023027"/>
    </source>
</evidence>
<dbReference type="GO" id="GO:0004029">
    <property type="term" value="F:aldehyde dehydrogenase (NAD+) activity"/>
    <property type="evidence" value="ECO:0007669"/>
    <property type="project" value="InterPro"/>
</dbReference>
<dbReference type="InterPro" id="IPR015590">
    <property type="entry name" value="Aldehyde_DH_dom"/>
</dbReference>
<evidence type="ECO:0000313" key="5">
    <source>
        <dbReference type="EMBL" id="RLO11204.1"/>
    </source>
</evidence>
<dbReference type="Pfam" id="PF00171">
    <property type="entry name" value="Aldedh"/>
    <property type="match status" value="1"/>
</dbReference>
<feature type="non-terminal residue" evidence="5">
    <location>
        <position position="590"/>
    </location>
</feature>
<proteinExistence type="inferred from homology"/>
<protein>
    <recommendedName>
        <fullName evidence="4">Aldehyde dehydrogenase domain-containing protein</fullName>
    </recommendedName>
</protein>
<dbReference type="InterPro" id="IPR016160">
    <property type="entry name" value="Ald_DH_CS_CYS"/>
</dbReference>
<comment type="similarity">
    <text evidence="1">Belongs to the aldehyde dehydrogenase family.</text>
</comment>
<dbReference type="InterPro" id="IPR016162">
    <property type="entry name" value="Ald_DH_N"/>
</dbReference>
<comment type="caution">
    <text evidence="5">The sequence shown here is derived from an EMBL/GenBank/DDBJ whole genome shotgun (WGS) entry which is preliminary data.</text>
</comment>
<evidence type="ECO:0000256" key="1">
    <source>
        <dbReference type="ARBA" id="ARBA00009986"/>
    </source>
</evidence>
<feature type="domain" description="Aldehyde dehydrogenase" evidence="4">
    <location>
        <begin position="260"/>
        <end position="573"/>
    </location>
</feature>
<keyword evidence="2" id="KW-0560">Oxidoreductase</keyword>
<evidence type="ECO:0000313" key="6">
    <source>
        <dbReference type="Proteomes" id="UP000275652"/>
    </source>
</evidence>
<dbReference type="PANTHER" id="PTHR43521:SF7">
    <property type="entry name" value="DELTA-1-PYRROLINE-5-CARBOXYLATE DEHYDROGENASE 12A1, MITOCHONDRIAL"/>
    <property type="match status" value="1"/>
</dbReference>
<dbReference type="PANTHER" id="PTHR43521">
    <property type="entry name" value="ALPHA-AMINOADIPIC SEMIALDEHYDE DEHYDROGENASE"/>
    <property type="match status" value="1"/>
</dbReference>
<dbReference type="InterPro" id="IPR036770">
    <property type="entry name" value="Ankyrin_rpt-contain_sf"/>
</dbReference>
<evidence type="ECO:0000256" key="2">
    <source>
        <dbReference type="ARBA" id="ARBA00023002"/>
    </source>
</evidence>
<dbReference type="Gene3D" id="1.25.40.20">
    <property type="entry name" value="Ankyrin repeat-containing domain"/>
    <property type="match status" value="1"/>
</dbReference>
<reference evidence="5 6" key="1">
    <citation type="journal article" date="2018" name="J. Invertebr. Pathol.">
        <title>New genotyping method for the causative agent of crayfish plague (Aphanomyces astaci) based on whole genome data.</title>
        <authorList>
            <person name="Minardi D."/>
            <person name="Studholme D.J."/>
            <person name="van der Giezen M."/>
            <person name="Pretto T."/>
            <person name="Oidtmann B."/>
        </authorList>
    </citation>
    <scope>NUCLEOTIDE SEQUENCE [LARGE SCALE GENOMIC DNA]</scope>
    <source>
        <strain evidence="5 6">KB13</strain>
    </source>
</reference>
<dbReference type="Proteomes" id="UP000275652">
    <property type="component" value="Unassembled WGS sequence"/>
</dbReference>
<dbReference type="EMBL" id="QUTI01016318">
    <property type="protein sequence ID" value="RLO11204.1"/>
    <property type="molecule type" value="Genomic_DNA"/>
</dbReference>
<dbReference type="InterPro" id="IPR044638">
    <property type="entry name" value="ALDH7A1-like"/>
</dbReference>
<dbReference type="FunFam" id="3.40.605.10:FF:000019">
    <property type="entry name" value="probable aldehyde dehydrogenase"/>
    <property type="match status" value="1"/>
</dbReference>
<dbReference type="AlphaFoldDB" id="A0A9X8E7N0"/>
<sequence>MADLATTVDHDVDRFDLLVAQGRDVDAFVEAAQKGVVSYVKAGLETIPINATHSVGQLNQVKPTSSRKFTADDFVEAARRGNLDDIQTMLAWGIDRHGTSLWLATVDKGHPDIVRKFLHAGASVSYKDFIPDDKGTFMEWSFEGATCHGLFKPEASVAIFNFCLHDSMVTITYRMLDASTQSLRTSLLSPWCTFCIILEKVHMLSRGLFRAAPLTSALRRNASTAYALPSWAKVNPETLSGASPAEIHNLGTTVFTISKWVSTKKTEGIKDPLTGEVFLQVPLTQKDELKPFIDNLRSTPKHGLHNPFKNVERYLLYGDISHKAAAMLREPHIEHYFIRLIQRVAPKSYIQAKNEVVVTRKFLENFSGDQVRFLARSFGVPGDHLGQMSTGHRWPYGPVALITPFNFPFEIPILQLLGALYMGNRVTLKLDSKVAVVMYEALRMFHACGMPLTDVDFINSDGPVMNELLLKGNPKNTLSSVVAEKLATELKGRIKLEDAGFDWKILGPDVSDVDYVAWVSDQDAYACSGQKCSAQSILFYHKNWAKAGIEDKLKTLAARRQLDDLTIGPVLTVTTKRMLDHVDDLLKIPG</sequence>
<name>A0A9X8E7N0_APHAT</name>
<dbReference type="PROSITE" id="PS00070">
    <property type="entry name" value="ALDEHYDE_DEHYDR_CYS"/>
    <property type="match status" value="1"/>
</dbReference>
<dbReference type="SUPFAM" id="SSF53720">
    <property type="entry name" value="ALDH-like"/>
    <property type="match status" value="1"/>
</dbReference>